<dbReference type="EMBL" id="BAABCX010000001">
    <property type="protein sequence ID" value="GAA3530109.1"/>
    <property type="molecule type" value="Genomic_DNA"/>
</dbReference>
<proteinExistence type="predicted"/>
<dbReference type="PROSITE" id="PS51257">
    <property type="entry name" value="PROKAR_LIPOPROTEIN"/>
    <property type="match status" value="1"/>
</dbReference>
<comment type="caution">
    <text evidence="1">The sequence shown here is derived from an EMBL/GenBank/DDBJ whole genome shotgun (WGS) entry which is preliminary data.</text>
</comment>
<keyword evidence="2" id="KW-1185">Reference proteome</keyword>
<evidence type="ECO:0008006" key="3">
    <source>
        <dbReference type="Google" id="ProtNLM"/>
    </source>
</evidence>
<dbReference type="InterPro" id="IPR021431">
    <property type="entry name" value="DUF3080"/>
</dbReference>
<dbReference type="Proteomes" id="UP001500795">
    <property type="component" value="Unassembled WGS sequence"/>
</dbReference>
<name>A0ABP6V9X4_9GAMM</name>
<accession>A0ABP6V9X4</accession>
<evidence type="ECO:0000313" key="1">
    <source>
        <dbReference type="EMBL" id="GAA3530109.1"/>
    </source>
</evidence>
<dbReference type="Pfam" id="PF11279">
    <property type="entry name" value="DUF3080"/>
    <property type="match status" value="1"/>
</dbReference>
<protein>
    <recommendedName>
        <fullName evidence="3">DUF3080 domain-containing protein</fullName>
    </recommendedName>
</protein>
<reference evidence="2" key="1">
    <citation type="journal article" date="2019" name="Int. J. Syst. Evol. Microbiol.">
        <title>The Global Catalogue of Microorganisms (GCM) 10K type strain sequencing project: providing services to taxonomists for standard genome sequencing and annotation.</title>
        <authorList>
            <consortium name="The Broad Institute Genomics Platform"/>
            <consortium name="The Broad Institute Genome Sequencing Center for Infectious Disease"/>
            <person name="Wu L."/>
            <person name="Ma J."/>
        </authorList>
    </citation>
    <scope>NUCLEOTIDE SEQUENCE [LARGE SCALE GENOMIC DNA]</scope>
    <source>
        <strain evidence="2">JCM 17110</strain>
    </source>
</reference>
<gene>
    <name evidence="1" type="ORF">GCM10022394_06710</name>
</gene>
<evidence type="ECO:0000313" key="2">
    <source>
        <dbReference type="Proteomes" id="UP001500795"/>
    </source>
</evidence>
<sequence length="345" mass="39269">MNGWKTTVALVSLWLTACNADNELEGHFQTYLTRIAHVLEETPPTLSPPLPLPPFPTQRQLQQLPPRVSAGLLDTLKLGQCQLLSLVGEHNSPLGRTQGAASQLIYHLQFQQGLHACIAHPDTDQQLLDWLQKLEQQKAPLLTLYHWNMMVSEPEIRAVLTPRQRILPFSEQTGFNATLVAFELFYRLQRIAQGDTGQLPIGELQMNRALSGLYGNDYLGQLFYSLHASAHYLRQSMVFLQRLADVDCGPAGRVDAERLRNAMQHYYIKDIQAYFTRLDRQFVQLAPLISASLRPPHSRVGIMAVYRGQMASGLQSELYQEYRQNVLEHARLWQRFLARCDISPT</sequence>
<dbReference type="RefSeq" id="WP_344954729.1">
    <property type="nucleotide sequence ID" value="NZ_BAABCX010000001.1"/>
</dbReference>
<organism evidence="1 2">
    <name type="scientific">Zobellella aerophila</name>
    <dbReference type="NCBI Taxonomy" id="870480"/>
    <lineage>
        <taxon>Bacteria</taxon>
        <taxon>Pseudomonadati</taxon>
        <taxon>Pseudomonadota</taxon>
        <taxon>Gammaproteobacteria</taxon>
        <taxon>Aeromonadales</taxon>
        <taxon>Aeromonadaceae</taxon>
        <taxon>Zobellella</taxon>
    </lineage>
</organism>